<keyword evidence="6" id="KW-0805">Transcription regulation</keyword>
<evidence type="ECO:0000313" key="13">
    <source>
        <dbReference type="EMBL" id="SDF98128.1"/>
    </source>
</evidence>
<keyword evidence="8" id="KW-0010">Activator</keyword>
<dbReference type="GO" id="GO:0003700">
    <property type="term" value="F:DNA-binding transcription factor activity"/>
    <property type="evidence" value="ECO:0007669"/>
    <property type="project" value="InterPro"/>
</dbReference>
<reference evidence="13 14" key="1">
    <citation type="submission" date="2016-10" db="EMBL/GenBank/DDBJ databases">
        <authorList>
            <person name="de Groot N.N."/>
        </authorList>
    </citation>
    <scope>NUCLEOTIDE SEQUENCE [LARGE SCALE GENOMIC DNA]</scope>
    <source>
        <strain evidence="13 14">ATCC BAA-466</strain>
    </source>
</reference>
<evidence type="ECO:0000259" key="12">
    <source>
        <dbReference type="PROSITE" id="PS50944"/>
    </source>
</evidence>
<dbReference type="EMBL" id="FNCK01000002">
    <property type="protein sequence ID" value="SDF98128.1"/>
    <property type="molecule type" value="Genomic_DNA"/>
</dbReference>
<dbReference type="SMART" id="SM00529">
    <property type="entry name" value="HTH_DTXR"/>
    <property type="match status" value="1"/>
</dbReference>
<dbReference type="Gene3D" id="1.10.10.10">
    <property type="entry name" value="Winged helix-like DNA-binding domain superfamily/Winged helix DNA-binding domain"/>
    <property type="match status" value="1"/>
</dbReference>
<keyword evidence="10" id="KW-0464">Manganese</keyword>
<feature type="domain" description="HTH dtxR-type" evidence="12">
    <location>
        <begin position="1"/>
        <end position="64"/>
    </location>
</feature>
<keyword evidence="5" id="KW-0678">Repressor</keyword>
<evidence type="ECO:0000313" key="14">
    <source>
        <dbReference type="Proteomes" id="UP000199708"/>
    </source>
</evidence>
<dbReference type="GO" id="GO:0005737">
    <property type="term" value="C:cytoplasm"/>
    <property type="evidence" value="ECO:0007669"/>
    <property type="project" value="UniProtKB-SubCell"/>
</dbReference>
<dbReference type="InterPro" id="IPR038157">
    <property type="entry name" value="FeoA_core_dom"/>
</dbReference>
<dbReference type="Pfam" id="PF01325">
    <property type="entry name" value="Fe_dep_repress"/>
    <property type="match status" value="1"/>
</dbReference>
<evidence type="ECO:0000256" key="1">
    <source>
        <dbReference type="ARBA" id="ARBA00004496"/>
    </source>
</evidence>
<dbReference type="SUPFAM" id="SSF47979">
    <property type="entry name" value="Iron-dependent repressor protein, dimerization domain"/>
    <property type="match status" value="1"/>
</dbReference>
<dbReference type="InterPro" id="IPR036388">
    <property type="entry name" value="WH-like_DNA-bd_sf"/>
</dbReference>
<dbReference type="InterPro" id="IPR036390">
    <property type="entry name" value="WH_DNA-bd_sf"/>
</dbReference>
<evidence type="ECO:0000256" key="2">
    <source>
        <dbReference type="ARBA" id="ARBA00007871"/>
    </source>
</evidence>
<evidence type="ECO:0000256" key="6">
    <source>
        <dbReference type="ARBA" id="ARBA00023015"/>
    </source>
</evidence>
<dbReference type="Proteomes" id="UP000199708">
    <property type="component" value="Unassembled WGS sequence"/>
</dbReference>
<sequence length="217" mass="25312">MKRSNVKENYLKAIFSLNGSEEYVSNKLIAESLNISAPSVTDMIGRLVDEKLVESIPYKGVRLTKTGLESAIRVVSKHRITELFLLEVLKYDITQVHKDAETIEHLDSEYFFKKLEELLDYPKFCPHGSIIPTLDNYQEVYRTPLTEYEEGDTLVFRRCIDKPELLDYLQQINLHLNQTIKLTKIDSTNRIFIFSYQDDETGYFSFDMAQLVFFEKA</sequence>
<evidence type="ECO:0000256" key="8">
    <source>
        <dbReference type="ARBA" id="ARBA00023159"/>
    </source>
</evidence>
<protein>
    <recommendedName>
        <fullName evidence="11">Manganese transport regulator</fullName>
    </recommendedName>
</protein>
<dbReference type="InterPro" id="IPR022689">
    <property type="entry name" value="Iron_dep_repressor"/>
</dbReference>
<comment type="subunit">
    <text evidence="3">Homodimer.</text>
</comment>
<evidence type="ECO:0000256" key="11">
    <source>
        <dbReference type="ARBA" id="ARBA00032593"/>
    </source>
</evidence>
<evidence type="ECO:0000256" key="5">
    <source>
        <dbReference type="ARBA" id="ARBA00022491"/>
    </source>
</evidence>
<dbReference type="SUPFAM" id="SSF46785">
    <property type="entry name" value="Winged helix' DNA-binding domain"/>
    <property type="match status" value="1"/>
</dbReference>
<organism evidence="13 14">
    <name type="scientific">Facklamia miroungae</name>
    <dbReference type="NCBI Taxonomy" id="120956"/>
    <lineage>
        <taxon>Bacteria</taxon>
        <taxon>Bacillati</taxon>
        <taxon>Bacillota</taxon>
        <taxon>Bacilli</taxon>
        <taxon>Lactobacillales</taxon>
        <taxon>Aerococcaceae</taxon>
        <taxon>Facklamia</taxon>
    </lineage>
</organism>
<dbReference type="GO" id="GO:0046914">
    <property type="term" value="F:transition metal ion binding"/>
    <property type="evidence" value="ECO:0007669"/>
    <property type="project" value="InterPro"/>
</dbReference>
<evidence type="ECO:0000256" key="4">
    <source>
        <dbReference type="ARBA" id="ARBA00022490"/>
    </source>
</evidence>
<dbReference type="Gene3D" id="1.10.60.10">
    <property type="entry name" value="Iron dependent repressor, metal binding and dimerisation domain"/>
    <property type="match status" value="1"/>
</dbReference>
<name>A0A1G7QI38_9LACT</name>
<dbReference type="Gene3D" id="2.30.30.90">
    <property type="match status" value="1"/>
</dbReference>
<dbReference type="AlphaFoldDB" id="A0A1G7QI38"/>
<keyword evidence="4" id="KW-0963">Cytoplasm</keyword>
<evidence type="ECO:0000256" key="10">
    <source>
        <dbReference type="ARBA" id="ARBA00023211"/>
    </source>
</evidence>
<dbReference type="GO" id="GO:0046983">
    <property type="term" value="F:protein dimerization activity"/>
    <property type="evidence" value="ECO:0007669"/>
    <property type="project" value="InterPro"/>
</dbReference>
<comment type="subcellular location">
    <subcellularLocation>
        <location evidence="1">Cytoplasm</location>
    </subcellularLocation>
</comment>
<dbReference type="InterPro" id="IPR022687">
    <property type="entry name" value="HTH_DTXR"/>
</dbReference>
<comment type="similarity">
    <text evidence="2">Belongs to the DtxR/MntR family.</text>
</comment>
<keyword evidence="9" id="KW-0804">Transcription</keyword>
<dbReference type="InterPro" id="IPR001367">
    <property type="entry name" value="Fe_dep_repressor"/>
</dbReference>
<dbReference type="GO" id="GO:0003677">
    <property type="term" value="F:DNA binding"/>
    <property type="evidence" value="ECO:0007669"/>
    <property type="project" value="UniProtKB-KW"/>
</dbReference>
<dbReference type="Pfam" id="PF02742">
    <property type="entry name" value="Fe_dep_repr_C"/>
    <property type="match status" value="1"/>
</dbReference>
<dbReference type="STRING" id="120956.SAMN05421791_10297"/>
<keyword evidence="14" id="KW-1185">Reference proteome</keyword>
<dbReference type="OrthoDB" id="9791355at2"/>
<dbReference type="InterPro" id="IPR036421">
    <property type="entry name" value="Fe_dep_repressor_sf"/>
</dbReference>
<dbReference type="PANTHER" id="PTHR33238:SF11">
    <property type="entry name" value="TRANSCRIPTIONAL REGULATOR MNTR"/>
    <property type="match status" value="1"/>
</dbReference>
<evidence type="ECO:0000256" key="3">
    <source>
        <dbReference type="ARBA" id="ARBA00011738"/>
    </source>
</evidence>
<evidence type="ECO:0000256" key="7">
    <source>
        <dbReference type="ARBA" id="ARBA00023125"/>
    </source>
</evidence>
<dbReference type="InterPro" id="IPR050536">
    <property type="entry name" value="DtxR_MntR_Metal-Reg"/>
</dbReference>
<dbReference type="PROSITE" id="PS50944">
    <property type="entry name" value="HTH_DTXR"/>
    <property type="match status" value="1"/>
</dbReference>
<proteinExistence type="inferred from homology"/>
<accession>A0A1G7QI38</accession>
<dbReference type="PANTHER" id="PTHR33238">
    <property type="entry name" value="IRON (METAL) DEPENDENT REPRESSOR, DTXR FAMILY"/>
    <property type="match status" value="1"/>
</dbReference>
<gene>
    <name evidence="13" type="ORF">SAMN05421791_10297</name>
</gene>
<evidence type="ECO:0000256" key="9">
    <source>
        <dbReference type="ARBA" id="ARBA00023163"/>
    </source>
</evidence>
<keyword evidence="7" id="KW-0238">DNA-binding</keyword>
<dbReference type="RefSeq" id="WP_090289189.1">
    <property type="nucleotide sequence ID" value="NZ_FNCK01000002.1"/>
</dbReference>